<accession>A0A9E6ZSK7</accession>
<feature type="binding site" evidence="4">
    <location>
        <position position="463"/>
    </location>
    <ligand>
        <name>substrate</name>
    </ligand>
</feature>
<reference evidence="11" key="1">
    <citation type="journal article" date="2022" name="G3 (Bethesda)">
        <title>Unveiling the complete genome sequence of Alicyclobacillus acidoterrestris DSM 3922T, a taint-producing strain.</title>
        <authorList>
            <person name="Leonardo I.C."/>
            <person name="Barreto Crespo M.T."/>
            <person name="Gaspar F.B."/>
        </authorList>
    </citation>
    <scope>NUCLEOTIDE SEQUENCE [LARGE SCALE GENOMIC DNA]</scope>
    <source>
        <strain evidence="11">DSM 3922</strain>
    </source>
</reference>
<dbReference type="InterPro" id="IPR004300">
    <property type="entry name" value="Glyco_hydro_57_N"/>
</dbReference>
<dbReference type="Pfam" id="PF00534">
    <property type="entry name" value="Glycos_transf_1"/>
    <property type="match status" value="1"/>
</dbReference>
<feature type="domain" description="Glycoside hydrolase family 57 N-terminal" evidence="7">
    <location>
        <begin position="8"/>
        <end position="315"/>
    </location>
</feature>
<feature type="binding site" evidence="4">
    <location>
        <position position="240"/>
    </location>
    <ligand>
        <name>substrate</name>
    </ligand>
</feature>
<evidence type="ECO:0000313" key="10">
    <source>
        <dbReference type="EMBL" id="UNO49715.1"/>
    </source>
</evidence>
<feature type="domain" description="Glycosyltransferase subfamily 4-like N-terminal" evidence="9">
    <location>
        <begin position="557"/>
        <end position="731"/>
    </location>
</feature>
<dbReference type="SUPFAM" id="SSF88688">
    <property type="entry name" value="Families 57/38 glycoside transferase middle domain"/>
    <property type="match status" value="1"/>
</dbReference>
<evidence type="ECO:0000256" key="3">
    <source>
        <dbReference type="PIRSR" id="PIRSR640042-1"/>
    </source>
</evidence>
<evidence type="ECO:0000259" key="8">
    <source>
        <dbReference type="Pfam" id="PF09210"/>
    </source>
</evidence>
<feature type="binding site" evidence="4">
    <location>
        <position position="403"/>
    </location>
    <ligand>
        <name>substrate</name>
    </ligand>
</feature>
<evidence type="ECO:0000256" key="2">
    <source>
        <dbReference type="ARBA" id="ARBA00023277"/>
    </source>
</evidence>
<dbReference type="InterPro" id="IPR028995">
    <property type="entry name" value="Glyco_hydro_57/38_cen_sf"/>
</dbReference>
<sequence length="955" mass="107264">MTLGYLNLVLHAHLPYVRHPEEENRIEERWLFEALTETYIPLLQVFHTLAAEGVDFRVTISLSSPLISMLADQALQQRYRQHMTKLLQLCERECDRTAENPVLQGLAKAYRERFEQVLAFFDAHAGNILPAFAALQRAGHVELITSAATHAFLPYVLTEEGLRAQIATAVDVFAHHFGTRPRGMWLPECAYDARLDRILLDCGVQYVFIDTHGLTSATPAPIFGTYAPVVTPTGLSAFARDTSSSHQVWSSEYGYPGDYDYREYYRDIGFQRSADELAPLFREDGIRLNTGIKYDRITGHTEDKQPYDFVAARAKAAMHAEDFLRNRTYQIARAKEEIGRAPVVTAPYDMELFGHWWYEGPVFLDMLFRKMHFDQADIQSITPSEYLALYSDFQTTTLHFSTWGRDGYGDVWLNGTNDWIYPALHECELTLSRLANANPNPSLSLRRALNQAVREWMLAASSDFAFMMDNKTTVDYAIERTKRHVNRCRRLCEMVDQADIDLAYLKQVELDSPIFPNVDYRNFCSRRNRLAAPSDERTSQPARRILLLSWEFPPMTVGGLARHVYDLSRHLVQQGCEVHVVTTEVNGYPNDEMVVGVHVHRVHVPQPDGGAFIHFVFQLNLAMLARCLQLIEVDGLQFDVIHAHDWLVADAARFLKAHHGLPLVVTIHATEHGRNQGIKTDIQRHIHQIERELTNDADEVIVCSRYMAHEVTHLFGLQENRVHMIPNGVDAALLRHTPQNGADVHGMDGSDVSSTKSALGEENSSDPPMVLFIGRLVREKGVHVLLEAATTIVSRNPHVRFVIVGHGPMLEDLRAQAQRLGLAHCVEFLGFVGDDTRNALLEQAKVAVFPSLYEPFGIVALEAMAAGVPVVVSDVGGLSDIVSHEHNGLTAFPGDAASVANQVGRLLRDPQFAAQLADNAKRALHRFDWQNIARQTAGVYHSASAPAKADTVTSP</sequence>
<dbReference type="InterPro" id="IPR040042">
    <property type="entry name" value="Branching_enz_MT3115-like"/>
</dbReference>
<dbReference type="OrthoDB" id="9803279at2"/>
<protein>
    <submittedName>
        <fullName evidence="10">DUF1957 domain-containing protein</fullName>
    </submittedName>
</protein>
<dbReference type="Gene3D" id="3.20.110.10">
    <property type="entry name" value="Glycoside hydrolase 38, N terminal domain"/>
    <property type="match status" value="1"/>
</dbReference>
<dbReference type="eggNOG" id="COG1543">
    <property type="taxonomic scope" value="Bacteria"/>
</dbReference>
<dbReference type="SUPFAM" id="SSF88713">
    <property type="entry name" value="Glycoside hydrolase/deacetylase"/>
    <property type="match status" value="1"/>
</dbReference>
<keyword evidence="2 5" id="KW-0119">Carbohydrate metabolism</keyword>
<evidence type="ECO:0000256" key="4">
    <source>
        <dbReference type="PIRSR" id="PIRSR640042-2"/>
    </source>
</evidence>
<dbReference type="Pfam" id="PF13439">
    <property type="entry name" value="Glyco_transf_4"/>
    <property type="match status" value="1"/>
</dbReference>
<dbReference type="Pfam" id="PF09210">
    <property type="entry name" value="BE_C"/>
    <property type="match status" value="1"/>
</dbReference>
<dbReference type="RefSeq" id="WP_021297411.1">
    <property type="nucleotide sequence ID" value="NZ_AURB01000151.1"/>
</dbReference>
<dbReference type="InterPro" id="IPR015293">
    <property type="entry name" value="BE_C"/>
</dbReference>
<dbReference type="InterPro" id="IPR001296">
    <property type="entry name" value="Glyco_trans_1"/>
</dbReference>
<dbReference type="GO" id="GO:0003844">
    <property type="term" value="F:1,4-alpha-glucan branching enzyme activity"/>
    <property type="evidence" value="ECO:0007669"/>
    <property type="project" value="InterPro"/>
</dbReference>
<feature type="domain" description="1,4-alpha-glucan branching enzyme C-terminal" evidence="8">
    <location>
        <begin position="424"/>
        <end position="523"/>
    </location>
</feature>
<dbReference type="STRING" id="1356854.N007_11815"/>
<feature type="active site" description="Nucleophile" evidence="3">
    <location>
        <position position="188"/>
    </location>
</feature>
<name>T0BJP6_ALIAG</name>
<dbReference type="InterPro" id="IPR027291">
    <property type="entry name" value="Glyco_hydro_38_N_sf"/>
</dbReference>
<dbReference type="PANTHER" id="PTHR41695">
    <property type="entry name" value="1,4-ALPHA-GLUCAN BRANCHING ENZYME RV3031-RELATED"/>
    <property type="match status" value="1"/>
</dbReference>
<comment type="similarity">
    <text evidence="1 5">Belongs to the glycosyl hydrolase 57 family.</text>
</comment>
<evidence type="ECO:0000256" key="1">
    <source>
        <dbReference type="ARBA" id="ARBA00006821"/>
    </source>
</evidence>
<dbReference type="InterPro" id="IPR037090">
    <property type="entry name" value="57_glycoside_trans_central"/>
</dbReference>
<feature type="domain" description="Glycosyl transferase family 1" evidence="6">
    <location>
        <begin position="764"/>
        <end position="922"/>
    </location>
</feature>
<evidence type="ECO:0000259" key="7">
    <source>
        <dbReference type="Pfam" id="PF03065"/>
    </source>
</evidence>
<dbReference type="SUPFAM" id="SSF53756">
    <property type="entry name" value="UDP-Glycosyltransferase/glycogen phosphorylase"/>
    <property type="match status" value="1"/>
</dbReference>
<feature type="binding site" evidence="4">
    <location>
        <position position="257"/>
    </location>
    <ligand>
        <name>substrate</name>
    </ligand>
</feature>
<dbReference type="eggNOG" id="COG0438">
    <property type="taxonomic scope" value="Bacteria"/>
</dbReference>
<evidence type="ECO:0000259" key="6">
    <source>
        <dbReference type="Pfam" id="PF00534"/>
    </source>
</evidence>
<dbReference type="EMBL" id="CP080467">
    <property type="protein sequence ID" value="UNO49715.1"/>
    <property type="molecule type" value="Genomic_DNA"/>
</dbReference>
<dbReference type="Gene3D" id="1.20.1430.10">
    <property type="entry name" value="Families 57/38 glycoside transferase, middle domain"/>
    <property type="match status" value="1"/>
</dbReference>
<keyword evidence="11" id="KW-1185">Reference proteome</keyword>
<dbReference type="InterPro" id="IPR028098">
    <property type="entry name" value="Glyco_trans_4-like_N"/>
</dbReference>
<dbReference type="PANTHER" id="PTHR41695:SF1">
    <property type="entry name" value="1,4-ALPHA-GLUCAN BRANCHING ENZYME TK1436"/>
    <property type="match status" value="1"/>
</dbReference>
<accession>T0BJP6</accession>
<evidence type="ECO:0000259" key="9">
    <source>
        <dbReference type="Pfam" id="PF13439"/>
    </source>
</evidence>
<evidence type="ECO:0000256" key="5">
    <source>
        <dbReference type="RuleBase" id="RU361196"/>
    </source>
</evidence>
<dbReference type="Pfam" id="PF03065">
    <property type="entry name" value="Glyco_hydro_57"/>
    <property type="match status" value="1"/>
</dbReference>
<dbReference type="CDD" id="cd10792">
    <property type="entry name" value="GH57N_AmyC_like"/>
    <property type="match status" value="1"/>
</dbReference>
<dbReference type="Proteomes" id="UP000829401">
    <property type="component" value="Chromosome"/>
</dbReference>
<dbReference type="KEGG" id="aaco:K1I37_04045"/>
<feature type="active site" description="Proton donor" evidence="3">
    <location>
        <position position="349"/>
    </location>
</feature>
<dbReference type="Gene3D" id="3.40.50.2000">
    <property type="entry name" value="Glycogen Phosphorylase B"/>
    <property type="match status" value="2"/>
</dbReference>
<dbReference type="CDD" id="cd03801">
    <property type="entry name" value="GT4_PimA-like"/>
    <property type="match status" value="1"/>
</dbReference>
<dbReference type="GO" id="GO:0005576">
    <property type="term" value="C:extracellular region"/>
    <property type="evidence" value="ECO:0007669"/>
    <property type="project" value="TreeGrafter"/>
</dbReference>
<dbReference type="AlphaFoldDB" id="T0BJP6"/>
<gene>
    <name evidence="10" type="ORF">K1I37_04045</name>
</gene>
<proteinExistence type="inferred from homology"/>
<evidence type="ECO:0000313" key="11">
    <source>
        <dbReference type="Proteomes" id="UP000829401"/>
    </source>
</evidence>
<dbReference type="GO" id="GO:0030979">
    <property type="term" value="P:alpha-glucan biosynthetic process"/>
    <property type="evidence" value="ECO:0007669"/>
    <property type="project" value="InterPro"/>
</dbReference>
<organism evidence="10 11">
    <name type="scientific">Alicyclobacillus acidoterrestris (strain ATCC 49025 / DSM 3922 / CIP 106132 / NCIMB 13137 / GD3B)</name>
    <dbReference type="NCBI Taxonomy" id="1356854"/>
    <lineage>
        <taxon>Bacteria</taxon>
        <taxon>Bacillati</taxon>
        <taxon>Bacillota</taxon>
        <taxon>Bacilli</taxon>
        <taxon>Bacillales</taxon>
        <taxon>Alicyclobacillaceae</taxon>
        <taxon>Alicyclobacillus</taxon>
    </lineage>
</organism>
<dbReference type="InterPro" id="IPR011330">
    <property type="entry name" value="Glyco_hydro/deAcase_b/a-brl"/>
</dbReference>